<organism evidence="3 4">
    <name type="scientific">Viridibacterium curvum</name>
    <dbReference type="NCBI Taxonomy" id="1101404"/>
    <lineage>
        <taxon>Bacteria</taxon>
        <taxon>Pseudomonadati</taxon>
        <taxon>Pseudomonadota</taxon>
        <taxon>Betaproteobacteria</taxon>
        <taxon>Rhodocyclales</taxon>
        <taxon>Rhodocyclaceae</taxon>
        <taxon>Viridibacterium</taxon>
    </lineage>
</organism>
<evidence type="ECO:0000313" key="4">
    <source>
        <dbReference type="Proteomes" id="UP001500547"/>
    </source>
</evidence>
<dbReference type="RefSeq" id="WP_345534805.1">
    <property type="nucleotide sequence ID" value="NZ_BAABLD010000017.1"/>
</dbReference>
<comment type="caution">
    <text evidence="3">The sequence shown here is derived from an EMBL/GenBank/DDBJ whole genome shotgun (WGS) entry which is preliminary data.</text>
</comment>
<keyword evidence="4" id="KW-1185">Reference proteome</keyword>
<feature type="domain" description="DUF2314" evidence="2">
    <location>
        <begin position="38"/>
        <end position="154"/>
    </location>
</feature>
<feature type="chain" id="PRO_5045982737" description="DUF2314 domain-containing protein" evidence="1">
    <location>
        <begin position="26"/>
        <end position="165"/>
    </location>
</feature>
<dbReference type="EMBL" id="BAABLD010000017">
    <property type="protein sequence ID" value="GAA5172609.1"/>
    <property type="molecule type" value="Genomic_DNA"/>
</dbReference>
<dbReference type="Proteomes" id="UP001500547">
    <property type="component" value="Unassembled WGS sequence"/>
</dbReference>
<proteinExistence type="predicted"/>
<gene>
    <name evidence="3" type="ORF">GCM10025770_39080</name>
</gene>
<dbReference type="Pfam" id="PF10077">
    <property type="entry name" value="DUF2314"/>
    <property type="match status" value="1"/>
</dbReference>
<sequence length="165" mass="18277">MHRLTSAPRLILGVLLLLSAHLAAAQTSAPTNSRPPHDEAMLAAIAKAQASFDKFLALSSKPPKGSGNYMVKIEVTTGDRIRRVWVNEVQKTPEGFTGLAFAAIDDPEQELVANEQVVFRRGDITDWMYTRNNRQVGGYTICAALAKHPPAARREQMKMYRLDCK</sequence>
<evidence type="ECO:0000259" key="2">
    <source>
        <dbReference type="Pfam" id="PF10077"/>
    </source>
</evidence>
<accession>A0ABP9R7A7</accession>
<dbReference type="InterPro" id="IPR018756">
    <property type="entry name" value="DUF2314"/>
</dbReference>
<feature type="signal peptide" evidence="1">
    <location>
        <begin position="1"/>
        <end position="25"/>
    </location>
</feature>
<reference evidence="4" key="1">
    <citation type="journal article" date="2019" name="Int. J. Syst. Evol. Microbiol.">
        <title>The Global Catalogue of Microorganisms (GCM) 10K type strain sequencing project: providing services to taxonomists for standard genome sequencing and annotation.</title>
        <authorList>
            <consortium name="The Broad Institute Genomics Platform"/>
            <consortium name="The Broad Institute Genome Sequencing Center for Infectious Disease"/>
            <person name="Wu L."/>
            <person name="Ma J."/>
        </authorList>
    </citation>
    <scope>NUCLEOTIDE SEQUENCE [LARGE SCALE GENOMIC DNA]</scope>
    <source>
        <strain evidence="4">JCM 18715</strain>
    </source>
</reference>
<keyword evidence="1" id="KW-0732">Signal</keyword>
<name>A0ABP9R7A7_9RHOO</name>
<evidence type="ECO:0000256" key="1">
    <source>
        <dbReference type="SAM" id="SignalP"/>
    </source>
</evidence>
<evidence type="ECO:0000313" key="3">
    <source>
        <dbReference type="EMBL" id="GAA5172609.1"/>
    </source>
</evidence>
<protein>
    <recommendedName>
        <fullName evidence="2">DUF2314 domain-containing protein</fullName>
    </recommendedName>
</protein>